<dbReference type="Gene3D" id="2.60.40.2610">
    <property type="entry name" value="Outer membrane usher protein FimD, plug domain"/>
    <property type="match status" value="1"/>
</dbReference>
<dbReference type="AlphaFoldDB" id="A0A348HGN2"/>
<evidence type="ECO:0000259" key="11">
    <source>
        <dbReference type="Pfam" id="PF13954"/>
    </source>
</evidence>
<dbReference type="EMBL" id="AP018933">
    <property type="protein sequence ID" value="BBG30784.1"/>
    <property type="molecule type" value="Genomic_DNA"/>
</dbReference>
<evidence type="ECO:0000256" key="5">
    <source>
        <dbReference type="ARBA" id="ARBA00022692"/>
    </source>
</evidence>
<dbReference type="Proteomes" id="UP000267342">
    <property type="component" value="Chromosome"/>
</dbReference>
<reference evidence="12 13" key="1">
    <citation type="submission" date="2018-09" db="EMBL/GenBank/DDBJ databases">
        <title>Zymobacter palmae IAM14233 (=T109) whole genome analysis.</title>
        <authorList>
            <person name="Yanase H."/>
        </authorList>
    </citation>
    <scope>NUCLEOTIDE SEQUENCE [LARGE SCALE GENOMIC DNA]</scope>
    <source>
        <strain evidence="12 13">IAM14233</strain>
    </source>
</reference>
<keyword evidence="5" id="KW-0812">Transmembrane</keyword>
<dbReference type="GO" id="GO:0015473">
    <property type="term" value="F:fimbrial usher porin activity"/>
    <property type="evidence" value="ECO:0007669"/>
    <property type="project" value="InterPro"/>
</dbReference>
<keyword evidence="6 9" id="KW-0732">Signal</keyword>
<gene>
    <name evidence="12" type="ORF">ZBT109_2038</name>
</gene>
<dbReference type="PROSITE" id="PS51257">
    <property type="entry name" value="PROKAR_LIPOPROTEIN"/>
    <property type="match status" value="1"/>
</dbReference>
<comment type="subcellular location">
    <subcellularLocation>
        <location evidence="1">Cell outer membrane</location>
        <topology evidence="1">Multi-pass membrane protein</topology>
    </subcellularLocation>
</comment>
<dbReference type="Gene3D" id="2.60.40.2070">
    <property type="match status" value="1"/>
</dbReference>
<organism evidence="12 13">
    <name type="scientific">Zymobacter palmae</name>
    <dbReference type="NCBI Taxonomy" id="33074"/>
    <lineage>
        <taxon>Bacteria</taxon>
        <taxon>Pseudomonadati</taxon>
        <taxon>Pseudomonadota</taxon>
        <taxon>Gammaproteobacteria</taxon>
        <taxon>Oceanospirillales</taxon>
        <taxon>Halomonadaceae</taxon>
        <taxon>Zymobacter group</taxon>
        <taxon>Zymobacter</taxon>
    </lineage>
</organism>
<evidence type="ECO:0000313" key="13">
    <source>
        <dbReference type="Proteomes" id="UP000267342"/>
    </source>
</evidence>
<feature type="domain" description="PapC N-terminal" evidence="11">
    <location>
        <begin position="43"/>
        <end position="187"/>
    </location>
</feature>
<dbReference type="Pfam" id="PF00577">
    <property type="entry name" value="Usher"/>
    <property type="match status" value="1"/>
</dbReference>
<dbReference type="PANTHER" id="PTHR30451:SF4">
    <property type="entry name" value="OUTER MEMBRANE USHER PROTEIN YQIG-RELATED"/>
    <property type="match status" value="1"/>
</dbReference>
<feature type="domain" description="PapC-like C-terminal" evidence="10">
    <location>
        <begin position="768"/>
        <end position="826"/>
    </location>
</feature>
<dbReference type="Pfam" id="PF13953">
    <property type="entry name" value="PapC_C"/>
    <property type="match status" value="1"/>
</dbReference>
<feature type="chain" id="PRO_5016599854" evidence="9">
    <location>
        <begin position="37"/>
        <end position="853"/>
    </location>
</feature>
<evidence type="ECO:0000256" key="4">
    <source>
        <dbReference type="ARBA" id="ARBA00022452"/>
    </source>
</evidence>
<sequence>MNHVLNRKVPTFRTRVTARKLRAVLLLAMAITGCNAHSAWGVQFNTDIIDTKDRSNVDLSRFEVAGYIPPGEYLLELSVNGHFLPGQQLIRFIAPSANTSAQACLTPEMVQGFGLSDDVTHRLTTWHDGQCVSFNGEPDVRINFDQAQQRLSLSFPQAWMRYKNQDWVGPEAWDHGVSGLLFDYNIMGSRYDPDEGSRTDSVSSYGTLGANLGAWRLRGDYQYSYSHSPGSPENHRFDWNQVYAFRPLPSINARLTLGQSYLRSDIFDSFRFVGGSLVSDQRMLPPTMRGYAPQVTGVAQTNARVIISQRGRVLYQTKVTPGPFVIQDLSDVINGLLDVRVEEEDGRVNVFQVNAASVPFLTRKGTIRYKVASGKPTLGIDNDELSPLFYTGEMTYGLFNDTSLYGGTILTEKNDYNALALGVGQNLHDLGAISFDATRSDAKLEQYERKSAYSYRVNYSKRFDSTSTQITFAGYRFSERNFLSMSQYIDKQNHLLNVRDDKQTYTLTANQYVPWLDMTVYASALRRTYWNDEKSDSYTLSLSKTFDLGPFKGASATLSGSKAAYGDDNGNQVYLSLTLPISNGQQLGYDMTHDSDGGYLQTASYYNSEDPNNTWRLSAGGTASQINSGEGVVRAGYVHTASTGQLSIDGSNSQHNYRSMSANWYGSITATPHGAAFHQSSIGNEPRLMLDTNGVPNVSFNGGNARTNSAGIAVLGSTPSYQTTDTRVDMGRLPDDTEVYTSMLQDTLTEGAIGYRKVRAVRGQHFLAQVRREDGSLLPLGSAVTNRKTGMDMGIVGDSGMVYLSGINEGDLLSVFWNDREQCRIRIIGTHMVQDGAASETCYTVTGNDTEQK</sequence>
<proteinExistence type="inferred from homology"/>
<evidence type="ECO:0000256" key="3">
    <source>
        <dbReference type="ARBA" id="ARBA00022448"/>
    </source>
</evidence>
<protein>
    <submittedName>
        <fullName evidence="12">P pilus assembly protein, porin PapC</fullName>
    </submittedName>
</protein>
<evidence type="ECO:0000256" key="6">
    <source>
        <dbReference type="ARBA" id="ARBA00022729"/>
    </source>
</evidence>
<evidence type="ECO:0000256" key="2">
    <source>
        <dbReference type="ARBA" id="ARBA00008064"/>
    </source>
</evidence>
<comment type="similarity">
    <text evidence="2">Belongs to the fimbrial export usher family.</text>
</comment>
<feature type="signal peptide" evidence="9">
    <location>
        <begin position="1"/>
        <end position="36"/>
    </location>
</feature>
<evidence type="ECO:0000256" key="8">
    <source>
        <dbReference type="ARBA" id="ARBA00023237"/>
    </source>
</evidence>
<dbReference type="InterPro" id="IPR042186">
    <property type="entry name" value="FimD_plug_dom"/>
</dbReference>
<dbReference type="Pfam" id="PF13954">
    <property type="entry name" value="PapC_N"/>
    <property type="match status" value="1"/>
</dbReference>
<dbReference type="InterPro" id="IPR037224">
    <property type="entry name" value="PapC_N_sf"/>
</dbReference>
<keyword evidence="13" id="KW-1185">Reference proteome</keyword>
<dbReference type="InterPro" id="IPR025949">
    <property type="entry name" value="PapC-like_C"/>
</dbReference>
<dbReference type="PANTHER" id="PTHR30451">
    <property type="entry name" value="OUTER MEMBRANE USHER PROTEIN"/>
    <property type="match status" value="1"/>
</dbReference>
<dbReference type="InterPro" id="IPR043142">
    <property type="entry name" value="PapC-like_C_sf"/>
</dbReference>
<dbReference type="GO" id="GO:0009297">
    <property type="term" value="P:pilus assembly"/>
    <property type="evidence" value="ECO:0007669"/>
    <property type="project" value="InterPro"/>
</dbReference>
<dbReference type="Gene3D" id="3.10.20.410">
    <property type="match status" value="1"/>
</dbReference>
<evidence type="ECO:0000256" key="7">
    <source>
        <dbReference type="ARBA" id="ARBA00023136"/>
    </source>
</evidence>
<dbReference type="KEGG" id="zpl:ZBT109_2038"/>
<dbReference type="OrthoDB" id="6554712at2"/>
<keyword evidence="4" id="KW-1134">Transmembrane beta strand</keyword>
<evidence type="ECO:0000259" key="10">
    <source>
        <dbReference type="Pfam" id="PF13953"/>
    </source>
</evidence>
<evidence type="ECO:0000256" key="9">
    <source>
        <dbReference type="SAM" id="SignalP"/>
    </source>
</evidence>
<dbReference type="RefSeq" id="WP_084261742.1">
    <property type="nucleotide sequence ID" value="NZ_AP018933.1"/>
</dbReference>
<keyword evidence="3" id="KW-0813">Transport</keyword>
<evidence type="ECO:0000313" key="12">
    <source>
        <dbReference type="EMBL" id="BBG30784.1"/>
    </source>
</evidence>
<dbReference type="InterPro" id="IPR025885">
    <property type="entry name" value="PapC_N"/>
</dbReference>
<dbReference type="Gene3D" id="2.60.40.3110">
    <property type="match status" value="1"/>
</dbReference>
<dbReference type="STRING" id="1123510.GCA_000620025_01198"/>
<dbReference type="SUPFAM" id="SSF141729">
    <property type="entry name" value="FimD N-terminal domain-like"/>
    <property type="match status" value="1"/>
</dbReference>
<dbReference type="GO" id="GO:0009279">
    <property type="term" value="C:cell outer membrane"/>
    <property type="evidence" value="ECO:0007669"/>
    <property type="project" value="UniProtKB-SubCell"/>
</dbReference>
<keyword evidence="7" id="KW-0472">Membrane</keyword>
<keyword evidence="8" id="KW-0998">Cell outer membrane</keyword>
<evidence type="ECO:0000256" key="1">
    <source>
        <dbReference type="ARBA" id="ARBA00004571"/>
    </source>
</evidence>
<name>A0A348HGN2_9GAMM</name>
<dbReference type="InterPro" id="IPR000015">
    <property type="entry name" value="Fimb_usher"/>
</dbReference>
<accession>A0A348HGN2</accession>